<evidence type="ECO:0000313" key="4">
    <source>
        <dbReference type="Proteomes" id="UP000305654"/>
    </source>
</evidence>
<evidence type="ECO:0000313" key="3">
    <source>
        <dbReference type="EMBL" id="TLU70714.1"/>
    </source>
</evidence>
<dbReference type="InterPro" id="IPR011109">
    <property type="entry name" value="DNA_bind_recombinase_dom"/>
</dbReference>
<name>A0A5R9IZ05_9PROT</name>
<proteinExistence type="predicted"/>
<evidence type="ECO:0000259" key="2">
    <source>
        <dbReference type="Pfam" id="PF07508"/>
    </source>
</evidence>
<gene>
    <name evidence="3" type="ORF">FE263_20300</name>
</gene>
<dbReference type="GO" id="GO:0003677">
    <property type="term" value="F:DNA binding"/>
    <property type="evidence" value="ECO:0007669"/>
    <property type="project" value="InterPro"/>
</dbReference>
<organism evidence="3 4">
    <name type="scientific">Lichenicoccus roseus</name>
    <dbReference type="NCBI Taxonomy" id="2683649"/>
    <lineage>
        <taxon>Bacteria</taxon>
        <taxon>Pseudomonadati</taxon>
        <taxon>Pseudomonadota</taxon>
        <taxon>Alphaproteobacteria</taxon>
        <taxon>Acetobacterales</taxon>
        <taxon>Acetobacteraceae</taxon>
        <taxon>Lichenicoccus</taxon>
    </lineage>
</organism>
<protein>
    <recommendedName>
        <fullName evidence="2">Recombinase domain-containing protein</fullName>
    </recommendedName>
</protein>
<evidence type="ECO:0000256" key="1">
    <source>
        <dbReference type="SAM" id="MobiDB-lite"/>
    </source>
</evidence>
<dbReference type="EMBL" id="VCDI01000011">
    <property type="protein sequence ID" value="TLU70714.1"/>
    <property type="molecule type" value="Genomic_DNA"/>
</dbReference>
<dbReference type="InterPro" id="IPR038109">
    <property type="entry name" value="DNA_bind_recomb_sf"/>
</dbReference>
<dbReference type="Gene3D" id="3.90.1750.20">
    <property type="entry name" value="Putative Large Serine Recombinase, Chain B, Domain 2"/>
    <property type="match status" value="1"/>
</dbReference>
<sequence>MRTGTGSGGGRRGRAGCDEGGNEGDLGVRRAPWRSGGRHRDDPDQAQVEQRIFSLFVAGSSPVASAKTLNREGIPDPGGKAWQDTRSVAMPVAVLGSCATSSISAGWSGIACASSATR</sequence>
<dbReference type="AlphaFoldDB" id="A0A5R9IZ05"/>
<comment type="caution">
    <text evidence="3">The sequence shown here is derived from an EMBL/GenBank/DDBJ whole genome shotgun (WGS) entry which is preliminary data.</text>
</comment>
<dbReference type="GO" id="GO:0000150">
    <property type="term" value="F:DNA strand exchange activity"/>
    <property type="evidence" value="ECO:0007669"/>
    <property type="project" value="InterPro"/>
</dbReference>
<dbReference type="RefSeq" id="WP_138327874.1">
    <property type="nucleotide sequence ID" value="NZ_VCDI01000011.1"/>
</dbReference>
<reference evidence="3 4" key="1">
    <citation type="submission" date="2019-05" db="EMBL/GenBank/DDBJ databases">
        <authorList>
            <person name="Pankratov T."/>
            <person name="Grouzdev D."/>
        </authorList>
    </citation>
    <scope>NUCLEOTIDE SEQUENCE [LARGE SCALE GENOMIC DNA]</scope>
    <source>
        <strain evidence="3 4">KEBCLARHB70R</strain>
    </source>
</reference>
<feature type="compositionally biased region" description="Gly residues" evidence="1">
    <location>
        <begin position="1"/>
        <end position="10"/>
    </location>
</feature>
<dbReference type="OrthoDB" id="9791494at2"/>
<dbReference type="Pfam" id="PF07508">
    <property type="entry name" value="Recombinase"/>
    <property type="match status" value="1"/>
</dbReference>
<accession>A0A5R9IZ05</accession>
<feature type="domain" description="Recombinase" evidence="2">
    <location>
        <begin position="43"/>
        <end position="85"/>
    </location>
</feature>
<keyword evidence="4" id="KW-1185">Reference proteome</keyword>
<feature type="region of interest" description="Disordered" evidence="1">
    <location>
        <begin position="1"/>
        <end position="45"/>
    </location>
</feature>
<dbReference type="Proteomes" id="UP000305654">
    <property type="component" value="Unassembled WGS sequence"/>
</dbReference>